<accession>A0AAV7SG28</accession>
<gene>
    <name evidence="2" type="ORF">NDU88_003111</name>
</gene>
<reference evidence="2" key="1">
    <citation type="journal article" date="2022" name="bioRxiv">
        <title>Sequencing and chromosome-scale assembly of the giantPleurodeles waltlgenome.</title>
        <authorList>
            <person name="Brown T."/>
            <person name="Elewa A."/>
            <person name="Iarovenko S."/>
            <person name="Subramanian E."/>
            <person name="Araus A.J."/>
            <person name="Petzold A."/>
            <person name="Susuki M."/>
            <person name="Suzuki K.-i.T."/>
            <person name="Hayashi T."/>
            <person name="Toyoda A."/>
            <person name="Oliveira C."/>
            <person name="Osipova E."/>
            <person name="Leigh N.D."/>
            <person name="Simon A."/>
            <person name="Yun M.H."/>
        </authorList>
    </citation>
    <scope>NUCLEOTIDE SEQUENCE</scope>
    <source>
        <strain evidence="2">20211129_DDA</strain>
        <tissue evidence="2">Liver</tissue>
    </source>
</reference>
<sequence>MFLSVLLTGPQSPRGAPTVDRYGWRTNRASLHSGRRARQRREGGYGFVEQQKKKSSLQRPRTPSRPTLAALSASLKVKQTRGPSRSENPPPHCASRAGSGTGLPFRIRAGTGSLRMG</sequence>
<comment type="caution">
    <text evidence="2">The sequence shown here is derived from an EMBL/GenBank/DDBJ whole genome shotgun (WGS) entry which is preliminary data.</text>
</comment>
<evidence type="ECO:0000313" key="3">
    <source>
        <dbReference type="Proteomes" id="UP001066276"/>
    </source>
</evidence>
<dbReference type="AlphaFoldDB" id="A0AAV7SG28"/>
<organism evidence="2 3">
    <name type="scientific">Pleurodeles waltl</name>
    <name type="common">Iberian ribbed newt</name>
    <dbReference type="NCBI Taxonomy" id="8319"/>
    <lineage>
        <taxon>Eukaryota</taxon>
        <taxon>Metazoa</taxon>
        <taxon>Chordata</taxon>
        <taxon>Craniata</taxon>
        <taxon>Vertebrata</taxon>
        <taxon>Euteleostomi</taxon>
        <taxon>Amphibia</taxon>
        <taxon>Batrachia</taxon>
        <taxon>Caudata</taxon>
        <taxon>Salamandroidea</taxon>
        <taxon>Salamandridae</taxon>
        <taxon>Pleurodelinae</taxon>
        <taxon>Pleurodeles</taxon>
    </lineage>
</organism>
<protein>
    <submittedName>
        <fullName evidence="2">Uncharacterized protein</fullName>
    </submittedName>
</protein>
<keyword evidence="3" id="KW-1185">Reference proteome</keyword>
<evidence type="ECO:0000313" key="2">
    <source>
        <dbReference type="EMBL" id="KAJ1162643.1"/>
    </source>
</evidence>
<dbReference type="EMBL" id="JANPWB010000008">
    <property type="protein sequence ID" value="KAJ1162643.1"/>
    <property type="molecule type" value="Genomic_DNA"/>
</dbReference>
<feature type="region of interest" description="Disordered" evidence="1">
    <location>
        <begin position="1"/>
        <end position="117"/>
    </location>
</feature>
<dbReference type="Proteomes" id="UP001066276">
    <property type="component" value="Chromosome 4_2"/>
</dbReference>
<proteinExistence type="predicted"/>
<name>A0AAV7SG28_PLEWA</name>
<evidence type="ECO:0000256" key="1">
    <source>
        <dbReference type="SAM" id="MobiDB-lite"/>
    </source>
</evidence>